<feature type="region of interest" description="Disordered" evidence="1">
    <location>
        <begin position="29"/>
        <end position="65"/>
    </location>
</feature>
<feature type="compositionally biased region" description="Low complexity" evidence="1">
    <location>
        <begin position="32"/>
        <end position="42"/>
    </location>
</feature>
<gene>
    <name evidence="2" type="ORF">NDU88_001926</name>
</gene>
<evidence type="ECO:0000313" key="3">
    <source>
        <dbReference type="Proteomes" id="UP001066276"/>
    </source>
</evidence>
<keyword evidence="3" id="KW-1185">Reference proteome</keyword>
<comment type="caution">
    <text evidence="2">The sequence shown here is derived from an EMBL/GenBank/DDBJ whole genome shotgun (WGS) entry which is preliminary data.</text>
</comment>
<name>A0AAV7SC90_PLEWA</name>
<sequence length="143" mass="14696">MGPLHLSFTRSPGILLCAATRGDSGCYGTHSGAAGPPRGLRPAGPPTALPTPGARPSVPTSGLQRPELLQFLRGSGGCRLRSASPLESPAPAGGQAAGSEVRRLGSDLCNRVQTGLRGSPAVPLRSPPQHQHRLPRGRLVMFG</sequence>
<proteinExistence type="predicted"/>
<organism evidence="2 3">
    <name type="scientific">Pleurodeles waltl</name>
    <name type="common">Iberian ribbed newt</name>
    <dbReference type="NCBI Taxonomy" id="8319"/>
    <lineage>
        <taxon>Eukaryota</taxon>
        <taxon>Metazoa</taxon>
        <taxon>Chordata</taxon>
        <taxon>Craniata</taxon>
        <taxon>Vertebrata</taxon>
        <taxon>Euteleostomi</taxon>
        <taxon>Amphibia</taxon>
        <taxon>Batrachia</taxon>
        <taxon>Caudata</taxon>
        <taxon>Salamandroidea</taxon>
        <taxon>Salamandridae</taxon>
        <taxon>Pleurodelinae</taxon>
        <taxon>Pleurodeles</taxon>
    </lineage>
</organism>
<dbReference type="Proteomes" id="UP001066276">
    <property type="component" value="Chromosome 4_2"/>
</dbReference>
<dbReference type="EMBL" id="JANPWB010000008">
    <property type="protein sequence ID" value="KAJ1161440.1"/>
    <property type="molecule type" value="Genomic_DNA"/>
</dbReference>
<reference evidence="2" key="1">
    <citation type="journal article" date="2022" name="bioRxiv">
        <title>Sequencing and chromosome-scale assembly of the giantPleurodeles waltlgenome.</title>
        <authorList>
            <person name="Brown T."/>
            <person name="Elewa A."/>
            <person name="Iarovenko S."/>
            <person name="Subramanian E."/>
            <person name="Araus A.J."/>
            <person name="Petzold A."/>
            <person name="Susuki M."/>
            <person name="Suzuki K.-i.T."/>
            <person name="Hayashi T."/>
            <person name="Toyoda A."/>
            <person name="Oliveira C."/>
            <person name="Osipova E."/>
            <person name="Leigh N.D."/>
            <person name="Simon A."/>
            <person name="Yun M.H."/>
        </authorList>
    </citation>
    <scope>NUCLEOTIDE SEQUENCE</scope>
    <source>
        <strain evidence="2">20211129_DDA</strain>
        <tissue evidence="2">Liver</tissue>
    </source>
</reference>
<feature type="region of interest" description="Disordered" evidence="1">
    <location>
        <begin position="80"/>
        <end position="143"/>
    </location>
</feature>
<dbReference type="AlphaFoldDB" id="A0AAV7SC90"/>
<evidence type="ECO:0000313" key="2">
    <source>
        <dbReference type="EMBL" id="KAJ1161440.1"/>
    </source>
</evidence>
<accession>A0AAV7SC90</accession>
<protein>
    <submittedName>
        <fullName evidence="2">Uncharacterized protein</fullName>
    </submittedName>
</protein>
<feature type="compositionally biased region" description="Low complexity" evidence="1">
    <location>
        <begin position="89"/>
        <end position="98"/>
    </location>
</feature>
<evidence type="ECO:0000256" key="1">
    <source>
        <dbReference type="SAM" id="MobiDB-lite"/>
    </source>
</evidence>